<dbReference type="EMBL" id="LT629770">
    <property type="protein sequence ID" value="SDR76319.1"/>
    <property type="molecule type" value="Genomic_DNA"/>
</dbReference>
<dbReference type="Proteomes" id="UP000182126">
    <property type="component" value="Chromosome I"/>
</dbReference>
<dbReference type="AlphaFoldDB" id="A0A1H1LR82"/>
<dbReference type="PANTHER" id="PTHR21666:SF289">
    <property type="entry name" value="L-ALA--D-GLU ENDOPEPTIDASE"/>
    <property type="match status" value="1"/>
</dbReference>
<feature type="domain" description="M23ase beta-sheet core" evidence="3">
    <location>
        <begin position="71"/>
        <end position="163"/>
    </location>
</feature>
<accession>A0A1H1LR82</accession>
<dbReference type="RefSeq" id="WP_231919613.1">
    <property type="nucleotide sequence ID" value="NZ_LT629770.1"/>
</dbReference>
<dbReference type="InterPro" id="IPR050570">
    <property type="entry name" value="Cell_wall_metabolism_enzyme"/>
</dbReference>
<evidence type="ECO:0000313" key="4">
    <source>
        <dbReference type="EMBL" id="SDR76319.1"/>
    </source>
</evidence>
<feature type="chain" id="PRO_5038770860" evidence="2">
    <location>
        <begin position="20"/>
        <end position="181"/>
    </location>
</feature>
<dbReference type="GeneID" id="36301041"/>
<organism evidence="4 5">
    <name type="scientific">Microbacterium paraoxydans</name>
    <dbReference type="NCBI Taxonomy" id="199592"/>
    <lineage>
        <taxon>Bacteria</taxon>
        <taxon>Bacillati</taxon>
        <taxon>Actinomycetota</taxon>
        <taxon>Actinomycetes</taxon>
        <taxon>Micrococcales</taxon>
        <taxon>Microbacteriaceae</taxon>
        <taxon>Microbacterium</taxon>
    </lineage>
</organism>
<dbReference type="Pfam" id="PF01551">
    <property type="entry name" value="Peptidase_M23"/>
    <property type="match status" value="1"/>
</dbReference>
<dbReference type="InterPro" id="IPR016047">
    <property type="entry name" value="M23ase_b-sheet_dom"/>
</dbReference>
<proteinExistence type="predicted"/>
<reference evidence="4 5" key="1">
    <citation type="submission" date="2016-10" db="EMBL/GenBank/DDBJ databases">
        <authorList>
            <person name="de Groot N.N."/>
        </authorList>
    </citation>
    <scope>NUCLEOTIDE SEQUENCE [LARGE SCALE GENOMIC DNA]</scope>
    <source>
        <strain evidence="4 5">DSM 15019</strain>
    </source>
</reference>
<dbReference type="GO" id="GO:0004222">
    <property type="term" value="F:metalloendopeptidase activity"/>
    <property type="evidence" value="ECO:0007669"/>
    <property type="project" value="TreeGrafter"/>
</dbReference>
<dbReference type="PANTHER" id="PTHR21666">
    <property type="entry name" value="PEPTIDASE-RELATED"/>
    <property type="match status" value="1"/>
</dbReference>
<gene>
    <name evidence="4" type="ORF">SAMN04489809_0228</name>
</gene>
<feature type="signal peptide" evidence="2">
    <location>
        <begin position="1"/>
        <end position="19"/>
    </location>
</feature>
<name>A0A1H1LR82_9MICO</name>
<dbReference type="Gene3D" id="2.70.70.10">
    <property type="entry name" value="Glucose Permease (Domain IIA)"/>
    <property type="match status" value="1"/>
</dbReference>
<sequence>MLIATVLAAVALLCGGAPFPSPPAARATSAAHGLAPVPDEFVSDIPWQWPVDGTRRVSVAYRAPAHAYGPGHRGVDVAAAAGGTVVAPAEGIVAFQGVVVDRPLLTIRHADGLVSTFEPVESPLRAGDPVRRGQDIGRVATGGHTPPDSLHVGVRRDGEYINPMLLFGGLLRARLLPCCDG</sequence>
<protein>
    <submittedName>
        <fullName evidence="4">Peptidase family M23</fullName>
    </submittedName>
</protein>
<dbReference type="CDD" id="cd12797">
    <property type="entry name" value="M23_peptidase"/>
    <property type="match status" value="1"/>
</dbReference>
<evidence type="ECO:0000313" key="5">
    <source>
        <dbReference type="Proteomes" id="UP000182126"/>
    </source>
</evidence>
<evidence type="ECO:0000256" key="1">
    <source>
        <dbReference type="ARBA" id="ARBA00022729"/>
    </source>
</evidence>
<evidence type="ECO:0000259" key="3">
    <source>
        <dbReference type="Pfam" id="PF01551"/>
    </source>
</evidence>
<dbReference type="SUPFAM" id="SSF51261">
    <property type="entry name" value="Duplicated hybrid motif"/>
    <property type="match status" value="1"/>
</dbReference>
<evidence type="ECO:0000256" key="2">
    <source>
        <dbReference type="SAM" id="SignalP"/>
    </source>
</evidence>
<keyword evidence="1 2" id="KW-0732">Signal</keyword>
<dbReference type="InterPro" id="IPR011055">
    <property type="entry name" value="Dup_hybrid_motif"/>
</dbReference>